<dbReference type="EMBL" id="JARQWQ010000010">
    <property type="protein sequence ID" value="KAK2569292.1"/>
    <property type="molecule type" value="Genomic_DNA"/>
</dbReference>
<reference evidence="1" key="1">
    <citation type="journal article" date="2023" name="G3 (Bethesda)">
        <title>Whole genome assembly and annotation of the endangered Caribbean coral Acropora cervicornis.</title>
        <authorList>
            <person name="Selwyn J.D."/>
            <person name="Vollmer S.V."/>
        </authorList>
    </citation>
    <scope>NUCLEOTIDE SEQUENCE</scope>
    <source>
        <strain evidence="1">K2</strain>
    </source>
</reference>
<name>A0AAD9QXR0_ACRCE</name>
<protein>
    <submittedName>
        <fullName evidence="1">Uncharacterized protein</fullName>
    </submittedName>
</protein>
<proteinExistence type="predicted"/>
<evidence type="ECO:0000313" key="2">
    <source>
        <dbReference type="Proteomes" id="UP001249851"/>
    </source>
</evidence>
<organism evidence="1 2">
    <name type="scientific">Acropora cervicornis</name>
    <name type="common">Staghorn coral</name>
    <dbReference type="NCBI Taxonomy" id="6130"/>
    <lineage>
        <taxon>Eukaryota</taxon>
        <taxon>Metazoa</taxon>
        <taxon>Cnidaria</taxon>
        <taxon>Anthozoa</taxon>
        <taxon>Hexacorallia</taxon>
        <taxon>Scleractinia</taxon>
        <taxon>Astrocoeniina</taxon>
        <taxon>Acroporidae</taxon>
        <taxon>Acropora</taxon>
    </lineage>
</organism>
<gene>
    <name evidence="1" type="ORF">P5673_006204</name>
</gene>
<sequence>MDSGIRSNSEPATPVEEARQQALRKISENLRVKEETTCQKLLTYGRRFKNLSSASLCTFRSGNREVNSSEAVNVGNSSETVLCCKENKGLVPTPPIVAHRGVVLKPSVVKKRVGDASFAANNKELKPRGASPRTTLLNHGKSCRKAKGTRARGESKSLEDFTNSSRQSLYLKSTFPRKIIGRSETDSFVVSKAPEKSTTGQGGTVKNCEVSVLMERNSTSECSEERTSTKAECGLINFTAQVTEESTPQVDCVMQNLTLVGVKSKALKLPPLSSSSEGKAFLERKMQFQSSPPSKICFRREQIARVLKIRKSVNAAIKPATICMGAREEGNNF</sequence>
<reference evidence="1" key="2">
    <citation type="journal article" date="2023" name="Science">
        <title>Genomic signatures of disease resistance in endangered staghorn corals.</title>
        <authorList>
            <person name="Vollmer S.V."/>
            <person name="Selwyn J.D."/>
            <person name="Despard B.A."/>
            <person name="Roesel C.L."/>
        </authorList>
    </citation>
    <scope>NUCLEOTIDE SEQUENCE</scope>
    <source>
        <strain evidence="1">K2</strain>
    </source>
</reference>
<comment type="caution">
    <text evidence="1">The sequence shown here is derived from an EMBL/GenBank/DDBJ whole genome shotgun (WGS) entry which is preliminary data.</text>
</comment>
<dbReference type="AlphaFoldDB" id="A0AAD9QXR0"/>
<dbReference type="Proteomes" id="UP001249851">
    <property type="component" value="Unassembled WGS sequence"/>
</dbReference>
<evidence type="ECO:0000313" key="1">
    <source>
        <dbReference type="EMBL" id="KAK2569292.1"/>
    </source>
</evidence>
<accession>A0AAD9QXR0</accession>
<keyword evidence="2" id="KW-1185">Reference proteome</keyword>